<dbReference type="Proteomes" id="UP000321501">
    <property type="component" value="Chromosome"/>
</dbReference>
<proteinExistence type="predicted"/>
<dbReference type="PATRIC" id="fig|157687.3.peg.2161"/>
<sequence length="89" mass="10399">MKKLQFIGNFIFFSLVVYFMGQSVNVFLGKKAMLASLTTTDNEIKELQNRKNKLLAQKKNSDEDEKNEKYARNNLNLKKEGEEIYKTTE</sequence>
<gene>
    <name evidence="5" type="ORF">HMPREF3180_02159</name>
    <name evidence="3" type="ORF">JMUB3933_0725</name>
    <name evidence="4" type="ORF">JMUB3934_0754</name>
</gene>
<dbReference type="InterPro" id="IPR007060">
    <property type="entry name" value="FtsL/DivIC"/>
</dbReference>
<evidence type="ECO:0000313" key="6">
    <source>
        <dbReference type="Proteomes" id="UP000070483"/>
    </source>
</evidence>
<evidence type="ECO:0000256" key="2">
    <source>
        <dbReference type="SAM" id="Phobius"/>
    </source>
</evidence>
<dbReference type="EMBL" id="AP019834">
    <property type="protein sequence ID" value="BBM47225.1"/>
    <property type="molecule type" value="Genomic_DNA"/>
</dbReference>
<name>A0A133ZWY2_9FUSO</name>
<dbReference type="Pfam" id="PF04977">
    <property type="entry name" value="DivIC"/>
    <property type="match status" value="1"/>
</dbReference>
<dbReference type="Proteomes" id="UP000321397">
    <property type="component" value="Chromosome"/>
</dbReference>
<evidence type="ECO:0000256" key="1">
    <source>
        <dbReference type="SAM" id="Coils"/>
    </source>
</evidence>
<evidence type="ECO:0000313" key="7">
    <source>
        <dbReference type="Proteomes" id="UP000321397"/>
    </source>
</evidence>
<dbReference type="RefSeq" id="WP_018498633.1">
    <property type="nucleotide sequence ID" value="NZ_AP019829.2"/>
</dbReference>
<evidence type="ECO:0000313" key="8">
    <source>
        <dbReference type="Proteomes" id="UP000321501"/>
    </source>
</evidence>
<reference evidence="6" key="1">
    <citation type="submission" date="2016-01" db="EMBL/GenBank/DDBJ databases">
        <authorList>
            <person name="Mitreva M."/>
            <person name="Pepin K.H."/>
            <person name="Mihindukulasuriya K.A."/>
            <person name="Fulton R."/>
            <person name="Fronick C."/>
            <person name="O'Laughlin M."/>
            <person name="Miner T."/>
            <person name="Herter B."/>
            <person name="Rosa B.A."/>
            <person name="Cordes M."/>
            <person name="Tomlinson C."/>
            <person name="Wollam A."/>
            <person name="Palsikar V.B."/>
            <person name="Mardis E.R."/>
            <person name="Wilson R.K."/>
        </authorList>
    </citation>
    <scope>NUCLEOTIDE SEQUENCE [LARGE SCALE GENOMIC DNA]</scope>
    <source>
        <strain evidence="6">KA00185</strain>
    </source>
</reference>
<organism evidence="5 6">
    <name type="scientific">Leptotrichia wadei</name>
    <dbReference type="NCBI Taxonomy" id="157687"/>
    <lineage>
        <taxon>Bacteria</taxon>
        <taxon>Fusobacteriati</taxon>
        <taxon>Fusobacteriota</taxon>
        <taxon>Fusobacteriia</taxon>
        <taxon>Fusobacteriales</taxon>
        <taxon>Leptotrichiaceae</taxon>
        <taxon>Leptotrichia</taxon>
    </lineage>
</organism>
<feature type="transmembrane region" description="Helical" evidence="2">
    <location>
        <begin position="6"/>
        <end position="28"/>
    </location>
</feature>
<dbReference type="EMBL" id="LSDD01000162">
    <property type="protein sequence ID" value="KXB59930.1"/>
    <property type="molecule type" value="Genomic_DNA"/>
</dbReference>
<protein>
    <submittedName>
        <fullName evidence="5">Septum formation initiator</fullName>
    </submittedName>
</protein>
<keyword evidence="1" id="KW-0175">Coiled coil</keyword>
<reference evidence="3 7" key="3">
    <citation type="submission" date="2019-07" db="EMBL/GenBank/DDBJ databases">
        <title>Complete Genome Sequence of Leptotrichia wadei Strain JMUB3933.</title>
        <authorList>
            <person name="Watanabe S."/>
            <person name="Cui L."/>
        </authorList>
    </citation>
    <scope>NUCLEOTIDE SEQUENCE [LARGE SCALE GENOMIC DNA]</scope>
    <source>
        <strain evidence="3 7">JMUB3933</strain>
    </source>
</reference>
<dbReference type="AlphaFoldDB" id="A0A133ZWY2"/>
<keyword evidence="2" id="KW-0472">Membrane</keyword>
<dbReference type="EMBL" id="AP019835">
    <property type="protein sequence ID" value="BBM49459.1"/>
    <property type="molecule type" value="Genomic_DNA"/>
</dbReference>
<evidence type="ECO:0000313" key="3">
    <source>
        <dbReference type="EMBL" id="BBM47225.1"/>
    </source>
</evidence>
<reference evidence="5" key="2">
    <citation type="submission" date="2016-01" db="EMBL/GenBank/DDBJ databases">
        <authorList>
            <person name="Oliw E.H."/>
        </authorList>
    </citation>
    <scope>NUCLEOTIDE SEQUENCE [LARGE SCALE GENOMIC DNA]</scope>
    <source>
        <strain evidence="5">KA00185</strain>
    </source>
</reference>
<keyword evidence="6" id="KW-1185">Reference proteome</keyword>
<accession>A0A133ZWY2</accession>
<dbReference type="STRING" id="157687.HMPREF3180_02159"/>
<keyword evidence="2" id="KW-0812">Transmembrane</keyword>
<keyword evidence="2" id="KW-1133">Transmembrane helix</keyword>
<dbReference type="GeneID" id="84804074"/>
<dbReference type="Proteomes" id="UP000070483">
    <property type="component" value="Unassembled WGS sequence"/>
</dbReference>
<reference evidence="4 8" key="4">
    <citation type="submission" date="2019-07" db="EMBL/GenBank/DDBJ databases">
        <title>Complete Genome Sequence of Leptotrichia wadei Strain JMUB3934.</title>
        <authorList>
            <person name="Watanabe S."/>
            <person name="Cui L."/>
        </authorList>
    </citation>
    <scope>NUCLEOTIDE SEQUENCE [LARGE SCALE GENOMIC DNA]</scope>
    <source>
        <strain evidence="4 8">JMUB3934</strain>
    </source>
</reference>
<dbReference type="OrthoDB" id="80862at2"/>
<evidence type="ECO:0000313" key="5">
    <source>
        <dbReference type="EMBL" id="KXB59930.1"/>
    </source>
</evidence>
<feature type="coiled-coil region" evidence="1">
    <location>
        <begin position="30"/>
        <end position="80"/>
    </location>
</feature>
<evidence type="ECO:0000313" key="4">
    <source>
        <dbReference type="EMBL" id="BBM49459.1"/>
    </source>
</evidence>